<comment type="caution">
    <text evidence="1">The sequence shown here is derived from an EMBL/GenBank/DDBJ whole genome shotgun (WGS) entry which is preliminary data.</text>
</comment>
<accession>A0A4C1YZQ8</accession>
<evidence type="ECO:0000313" key="1">
    <source>
        <dbReference type="EMBL" id="GBP80099.1"/>
    </source>
</evidence>
<name>A0A4C1YZQ8_EUMVA</name>
<evidence type="ECO:0000313" key="2">
    <source>
        <dbReference type="Proteomes" id="UP000299102"/>
    </source>
</evidence>
<proteinExistence type="predicted"/>
<organism evidence="1 2">
    <name type="scientific">Eumeta variegata</name>
    <name type="common">Bagworm moth</name>
    <name type="synonym">Eumeta japonica</name>
    <dbReference type="NCBI Taxonomy" id="151549"/>
    <lineage>
        <taxon>Eukaryota</taxon>
        <taxon>Metazoa</taxon>
        <taxon>Ecdysozoa</taxon>
        <taxon>Arthropoda</taxon>
        <taxon>Hexapoda</taxon>
        <taxon>Insecta</taxon>
        <taxon>Pterygota</taxon>
        <taxon>Neoptera</taxon>
        <taxon>Endopterygota</taxon>
        <taxon>Lepidoptera</taxon>
        <taxon>Glossata</taxon>
        <taxon>Ditrysia</taxon>
        <taxon>Tineoidea</taxon>
        <taxon>Psychidae</taxon>
        <taxon>Oiketicinae</taxon>
        <taxon>Eumeta</taxon>
    </lineage>
</organism>
<protein>
    <submittedName>
        <fullName evidence="1">Uncharacterized protein</fullName>
    </submittedName>
</protein>
<gene>
    <name evidence="1" type="ORF">EVAR_55917_1</name>
</gene>
<keyword evidence="2" id="KW-1185">Reference proteome</keyword>
<reference evidence="1 2" key="1">
    <citation type="journal article" date="2019" name="Commun. Biol.">
        <title>The bagworm genome reveals a unique fibroin gene that provides high tensile strength.</title>
        <authorList>
            <person name="Kono N."/>
            <person name="Nakamura H."/>
            <person name="Ohtoshi R."/>
            <person name="Tomita M."/>
            <person name="Numata K."/>
            <person name="Arakawa K."/>
        </authorList>
    </citation>
    <scope>NUCLEOTIDE SEQUENCE [LARGE SCALE GENOMIC DNA]</scope>
</reference>
<dbReference type="EMBL" id="BGZK01001446">
    <property type="protein sequence ID" value="GBP80099.1"/>
    <property type="molecule type" value="Genomic_DNA"/>
</dbReference>
<dbReference type="AlphaFoldDB" id="A0A4C1YZQ8"/>
<dbReference type="Proteomes" id="UP000299102">
    <property type="component" value="Unassembled WGS sequence"/>
</dbReference>
<sequence length="93" mass="11074">MDFLMKRNRLNTLQRGFTQKICKSYRMIFLNAVLVVSSLLPLDLRVHEFAALYKHKKRLSNDYLELGTRMSYLEQHHPSTLQRVTYEPLEDSD</sequence>